<dbReference type="Proteomes" id="UP000807306">
    <property type="component" value="Unassembled WGS sequence"/>
</dbReference>
<reference evidence="2" key="1">
    <citation type="submission" date="2020-11" db="EMBL/GenBank/DDBJ databases">
        <authorList>
            <consortium name="DOE Joint Genome Institute"/>
            <person name="Ahrendt S."/>
            <person name="Riley R."/>
            <person name="Andreopoulos W."/>
            <person name="Labutti K."/>
            <person name="Pangilinan J."/>
            <person name="Ruiz-Duenas F.J."/>
            <person name="Barrasa J.M."/>
            <person name="Sanchez-Garcia M."/>
            <person name="Camarero S."/>
            <person name="Miyauchi S."/>
            <person name="Serrano A."/>
            <person name="Linde D."/>
            <person name="Babiker R."/>
            <person name="Drula E."/>
            <person name="Ayuso-Fernandez I."/>
            <person name="Pacheco R."/>
            <person name="Padilla G."/>
            <person name="Ferreira P."/>
            <person name="Barriuso J."/>
            <person name="Kellner H."/>
            <person name="Castanera R."/>
            <person name="Alfaro M."/>
            <person name="Ramirez L."/>
            <person name="Pisabarro A.G."/>
            <person name="Kuo A."/>
            <person name="Tritt A."/>
            <person name="Lipzen A."/>
            <person name="He G."/>
            <person name="Yan M."/>
            <person name="Ng V."/>
            <person name="Cullen D."/>
            <person name="Martin F."/>
            <person name="Rosso M.-N."/>
            <person name="Henrissat B."/>
            <person name="Hibbett D."/>
            <person name="Martinez A.T."/>
            <person name="Grigoriev I.V."/>
        </authorList>
    </citation>
    <scope>NUCLEOTIDE SEQUENCE</scope>
    <source>
        <strain evidence="2">CBS 506.95</strain>
    </source>
</reference>
<evidence type="ECO:0000256" key="1">
    <source>
        <dbReference type="SAM" id="MobiDB-lite"/>
    </source>
</evidence>
<sequence length="172" mass="19282">MPDQATVSSHDDNTRTSQTESLLDESIPPTDYSYFVTETLKEHKMIIPSEASSSSSSQQPSAIDQQVLRQCLNLASSFLVTDMTTNAETGMNTWASGLNSLVDLVIVLHHRHELEAETVSAASRACSECWTVAGNWRGFDECRERVREVGIKLKRILDDNERTYRGERIYAP</sequence>
<comment type="caution">
    <text evidence="2">The sequence shown here is derived from an EMBL/GenBank/DDBJ whole genome shotgun (WGS) entry which is preliminary data.</text>
</comment>
<protein>
    <submittedName>
        <fullName evidence="2">Uncharacterized protein</fullName>
    </submittedName>
</protein>
<organism evidence="2 3">
    <name type="scientific">Crepidotus variabilis</name>
    <dbReference type="NCBI Taxonomy" id="179855"/>
    <lineage>
        <taxon>Eukaryota</taxon>
        <taxon>Fungi</taxon>
        <taxon>Dikarya</taxon>
        <taxon>Basidiomycota</taxon>
        <taxon>Agaricomycotina</taxon>
        <taxon>Agaricomycetes</taxon>
        <taxon>Agaricomycetidae</taxon>
        <taxon>Agaricales</taxon>
        <taxon>Agaricineae</taxon>
        <taxon>Crepidotaceae</taxon>
        <taxon>Crepidotus</taxon>
    </lineage>
</organism>
<dbReference type="OrthoDB" id="3358904at2759"/>
<evidence type="ECO:0000313" key="3">
    <source>
        <dbReference type="Proteomes" id="UP000807306"/>
    </source>
</evidence>
<name>A0A9P6ETE1_9AGAR</name>
<dbReference type="EMBL" id="MU157826">
    <property type="protein sequence ID" value="KAF9534309.1"/>
    <property type="molecule type" value="Genomic_DNA"/>
</dbReference>
<gene>
    <name evidence="2" type="ORF">CPB83DRAFT_844027</name>
</gene>
<evidence type="ECO:0000313" key="2">
    <source>
        <dbReference type="EMBL" id="KAF9534309.1"/>
    </source>
</evidence>
<feature type="region of interest" description="Disordered" evidence="1">
    <location>
        <begin position="1"/>
        <end position="26"/>
    </location>
</feature>
<dbReference type="AlphaFoldDB" id="A0A9P6ETE1"/>
<proteinExistence type="predicted"/>
<accession>A0A9P6ETE1</accession>
<keyword evidence="3" id="KW-1185">Reference proteome</keyword>